<evidence type="ECO:0000256" key="1">
    <source>
        <dbReference type="ARBA" id="ARBA00022722"/>
    </source>
</evidence>
<evidence type="ECO:0000256" key="7">
    <source>
        <dbReference type="ARBA" id="ARBA00023125"/>
    </source>
</evidence>
<dbReference type="InterPro" id="IPR050646">
    <property type="entry name" value="Cas1"/>
</dbReference>
<keyword evidence="5 8" id="KW-0460">Magnesium</keyword>
<dbReference type="CDD" id="cd09719">
    <property type="entry name" value="Cas1_I-E"/>
    <property type="match status" value="1"/>
</dbReference>
<organism evidence="9 10">
    <name type="scientific">Lentilactobacillus buchneri subsp. silagei CD034</name>
    <dbReference type="NCBI Taxonomy" id="1071400"/>
    <lineage>
        <taxon>Bacteria</taxon>
        <taxon>Bacillati</taxon>
        <taxon>Bacillota</taxon>
        <taxon>Bacilli</taxon>
        <taxon>Lactobacillales</taxon>
        <taxon>Lactobacillaceae</taxon>
        <taxon>Lentilactobacillus</taxon>
        <taxon>Lentilactobacillus buchneri subsp. silagei</taxon>
    </lineage>
</organism>
<dbReference type="KEGG" id="lbn:LBUCD034_0107"/>
<proteinExistence type="inferred from homology"/>
<dbReference type="NCBIfam" id="TIGR03638">
    <property type="entry name" value="cas1_ECOLI"/>
    <property type="match status" value="1"/>
</dbReference>
<dbReference type="OrthoDB" id="9777847at2"/>
<comment type="cofactor">
    <cofactor evidence="8">
        <name>Mg(2+)</name>
        <dbReference type="ChEBI" id="CHEBI:18420"/>
    </cofactor>
    <cofactor evidence="8">
        <name>Mn(2+)</name>
        <dbReference type="ChEBI" id="CHEBI:29035"/>
    </cofactor>
</comment>
<dbReference type="GO" id="GO:0043571">
    <property type="term" value="P:maintenance of CRISPR repeat elements"/>
    <property type="evidence" value="ECO:0007669"/>
    <property type="project" value="UniProtKB-UniRule"/>
</dbReference>
<dbReference type="InterPro" id="IPR002729">
    <property type="entry name" value="CRISPR-assoc_Cas1"/>
</dbReference>
<keyword evidence="8" id="KW-0464">Manganese</keyword>
<dbReference type="STRING" id="1071400.LBUCD034_0107"/>
<dbReference type="GO" id="GO:0051607">
    <property type="term" value="P:defense response to virus"/>
    <property type="evidence" value="ECO:0007669"/>
    <property type="project" value="UniProtKB-UniRule"/>
</dbReference>
<evidence type="ECO:0000256" key="5">
    <source>
        <dbReference type="ARBA" id="ARBA00022842"/>
    </source>
</evidence>
<comment type="similarity">
    <text evidence="8">Belongs to the CRISPR-associated endonuclease Cas1 family.</text>
</comment>
<evidence type="ECO:0000313" key="9">
    <source>
        <dbReference type="EMBL" id="AFR99219.1"/>
    </source>
</evidence>
<dbReference type="AlphaFoldDB" id="J9W2G3"/>
<dbReference type="PANTHER" id="PTHR34353:SF3">
    <property type="entry name" value="CRISPR-ASSOCIATED ENDONUCLEASE CAS1"/>
    <property type="match status" value="1"/>
</dbReference>
<dbReference type="GO" id="GO:0004520">
    <property type="term" value="F:DNA endonuclease activity"/>
    <property type="evidence" value="ECO:0007669"/>
    <property type="project" value="InterPro"/>
</dbReference>
<keyword evidence="2 8" id="KW-0479">Metal-binding</keyword>
<dbReference type="GO" id="GO:0003677">
    <property type="term" value="F:DNA binding"/>
    <property type="evidence" value="ECO:0007669"/>
    <property type="project" value="UniProtKB-KW"/>
</dbReference>
<dbReference type="InterPro" id="IPR042206">
    <property type="entry name" value="CRISPR-assoc_Cas1_C"/>
</dbReference>
<dbReference type="InterPro" id="IPR033641">
    <property type="entry name" value="Cas1_I-E"/>
</dbReference>
<dbReference type="InterPro" id="IPR042211">
    <property type="entry name" value="CRISPR-assoc_Cas1_N"/>
</dbReference>
<evidence type="ECO:0000256" key="2">
    <source>
        <dbReference type="ARBA" id="ARBA00022723"/>
    </source>
</evidence>
<dbReference type="PATRIC" id="fig|1071400.3.peg.106"/>
<feature type="binding site" evidence="8">
    <location>
        <position position="214"/>
    </location>
    <ligand>
        <name>Mn(2+)</name>
        <dbReference type="ChEBI" id="CHEBI:29035"/>
    </ligand>
</feature>
<sequence>MKRKFGAKKPELTELSRVRDRITFLYLEHAKLNRQDSAIIVTDSRGTVFVPAAIVSVLMLGPGVDVSHRAMELIGDAGLGVAWVGEQGVREYAHGRPLNHSSKLLEAQARLVSNPKTRVAVARKMYQKRFPNDDVSGLSMQALRGKEGSRVRQVYRTQSQKTNVPWSRREYNPDNFEAGTPINKALTAAHQALYGLSYSVIVAMGASAGLGFVHTGHDLSFVYDFADLYKAEISIPVAFQVAAEFGDDKDIGARTRLAMRDAFADGKLLVRMVDDLTSLLGVTETSIGAGVINLWDDKLGLQKFGVQYHEFKGDGDS</sequence>
<comment type="subunit">
    <text evidence="8">Homodimer, forms a heterotetramer with a Cas2 homodimer.</text>
</comment>
<comment type="function">
    <text evidence="8">CRISPR (clustered regularly interspaced short palindromic repeat), is an adaptive immune system that provides protection against mobile genetic elements (viruses, transposable elements and conjugative plasmids). CRISPR clusters contain spacers, sequences complementary to antecedent mobile elements, and target invading nucleic acids. CRISPR clusters are transcribed and processed into CRISPR RNA (crRNA). Acts as a dsDNA endonuclease. Involved in the integration of spacer DNA into the CRISPR cassette.</text>
</comment>
<gene>
    <name evidence="9" type="primary">cas1-1</name>
    <name evidence="8" type="synonym">cas1</name>
    <name evidence="9" type="ORF">LBUCD034_0107</name>
</gene>
<dbReference type="Gene3D" id="3.100.10.20">
    <property type="entry name" value="CRISPR-associated endonuclease Cas1, N-terminal domain"/>
    <property type="match status" value="1"/>
</dbReference>
<keyword evidence="7 8" id="KW-0238">DNA-binding</keyword>
<dbReference type="GO" id="GO:0046872">
    <property type="term" value="F:metal ion binding"/>
    <property type="evidence" value="ECO:0007669"/>
    <property type="project" value="UniProtKB-UniRule"/>
</dbReference>
<evidence type="ECO:0000313" key="10">
    <source>
        <dbReference type="Proteomes" id="UP000007332"/>
    </source>
</evidence>
<evidence type="ECO:0000256" key="3">
    <source>
        <dbReference type="ARBA" id="ARBA00022759"/>
    </source>
</evidence>
<name>J9W2G3_LENBU</name>
<evidence type="ECO:0000256" key="8">
    <source>
        <dbReference type="HAMAP-Rule" id="MF_01470"/>
    </source>
</evidence>
<dbReference type="InterPro" id="IPR019851">
    <property type="entry name" value="CRISPR-assoc_Cas1_ECOLI"/>
</dbReference>
<dbReference type="RefSeq" id="WP_014939124.1">
    <property type="nucleotide sequence ID" value="NC_018610.1"/>
</dbReference>
<dbReference type="PANTHER" id="PTHR34353">
    <property type="entry name" value="CRISPR-ASSOCIATED ENDONUCLEASE CAS1 1"/>
    <property type="match status" value="1"/>
</dbReference>
<keyword evidence="10" id="KW-1185">Reference proteome</keyword>
<feature type="binding site" evidence="8">
    <location>
        <position position="227"/>
    </location>
    <ligand>
        <name>Mn(2+)</name>
        <dbReference type="ChEBI" id="CHEBI:29035"/>
    </ligand>
</feature>
<dbReference type="HAMAP" id="MF_01470">
    <property type="entry name" value="Cas1"/>
    <property type="match status" value="1"/>
</dbReference>
<keyword evidence="3 8" id="KW-0255">Endonuclease</keyword>
<evidence type="ECO:0000256" key="6">
    <source>
        <dbReference type="ARBA" id="ARBA00023118"/>
    </source>
</evidence>
<dbReference type="EMBL" id="CP003043">
    <property type="protein sequence ID" value="AFR99219.1"/>
    <property type="molecule type" value="Genomic_DNA"/>
</dbReference>
<dbReference type="eggNOG" id="COG1518">
    <property type="taxonomic scope" value="Bacteria"/>
</dbReference>
<protein>
    <recommendedName>
        <fullName evidence="8">CRISPR-associated endonuclease Cas1</fullName>
        <ecNumber evidence="8">3.1.-.-</ecNumber>
    </recommendedName>
</protein>
<keyword evidence="4 8" id="KW-0378">Hydrolase</keyword>
<dbReference type="GO" id="GO:0016787">
    <property type="term" value="F:hydrolase activity"/>
    <property type="evidence" value="ECO:0007669"/>
    <property type="project" value="UniProtKB-KW"/>
</dbReference>
<dbReference type="EC" id="3.1.-.-" evidence="8"/>
<feature type="binding site" evidence="8">
    <location>
        <position position="147"/>
    </location>
    <ligand>
        <name>Mn(2+)</name>
        <dbReference type="ChEBI" id="CHEBI:29035"/>
    </ligand>
</feature>
<keyword evidence="6 8" id="KW-0051">Antiviral defense</keyword>
<dbReference type="HOGENOM" id="CLU_077904_0_0_9"/>
<dbReference type="Gene3D" id="1.20.120.920">
    <property type="entry name" value="CRISPR-associated endonuclease Cas1, C-terminal domain"/>
    <property type="match status" value="1"/>
</dbReference>
<dbReference type="Pfam" id="PF01867">
    <property type="entry name" value="Cas_Cas1"/>
    <property type="match status" value="1"/>
</dbReference>
<dbReference type="Proteomes" id="UP000007332">
    <property type="component" value="Chromosome"/>
</dbReference>
<evidence type="ECO:0000256" key="4">
    <source>
        <dbReference type="ARBA" id="ARBA00022801"/>
    </source>
</evidence>
<keyword evidence="1 8" id="KW-0540">Nuclease</keyword>
<accession>J9W2G3</accession>
<reference evidence="9 10" key="1">
    <citation type="journal article" date="2012" name="J. Biotechnol.">
        <title>Insights into the completely annotated genome of Lactobacillus buchneri CD034, a strain isolated from stable grass silage.</title>
        <authorList>
            <person name="Heinl S."/>
            <person name="Wibberg D."/>
            <person name="Eikmeyer F."/>
            <person name="Szczepanowski R."/>
            <person name="Blom J."/>
            <person name="Linke B."/>
            <person name="Goesmann A."/>
            <person name="Grabherr R."/>
            <person name="Schwab H."/>
            <person name="Puhler A."/>
            <person name="Schluter A."/>
        </authorList>
    </citation>
    <scope>NUCLEOTIDE SEQUENCE [LARGE SCALE GENOMIC DNA]</scope>
    <source>
        <strain evidence="9 10">CD034</strain>
    </source>
</reference>